<dbReference type="AlphaFoldDB" id="A0A2T8KPG6"/>
<dbReference type="EMBL" id="CM008047">
    <property type="protein sequence ID" value="PVH64022.1"/>
    <property type="molecule type" value="Genomic_DNA"/>
</dbReference>
<proteinExistence type="predicted"/>
<sequence length="53" mass="6262">MAIDGYPGPREFCKARKSQVNTHQSCRMNRKQRIKFCCKDNTTEHENCIEDDK</sequence>
<gene>
    <name evidence="1" type="ORF">PAHAL_2G166300</name>
</gene>
<reference evidence="1" key="1">
    <citation type="submission" date="2018-04" db="EMBL/GenBank/DDBJ databases">
        <title>WGS assembly of Panicum hallii.</title>
        <authorList>
            <person name="Lovell J."/>
            <person name="Jenkins J."/>
            <person name="Lowry D."/>
            <person name="Mamidi S."/>
            <person name="Sreedasyam A."/>
            <person name="Weng X."/>
            <person name="Barry K."/>
            <person name="Bonette J."/>
            <person name="Campitelli B."/>
            <person name="Daum C."/>
            <person name="Gordon S."/>
            <person name="Gould B."/>
            <person name="Lipzen A."/>
            <person name="Macqueen A."/>
            <person name="Palacio-Mejia J."/>
            <person name="Plott C."/>
            <person name="Shakirov E."/>
            <person name="Shu S."/>
            <person name="Yoshinaga Y."/>
            <person name="Zane M."/>
            <person name="Rokhsar D."/>
            <person name="Grimwood J."/>
            <person name="Schmutz J."/>
            <person name="Juenger T."/>
        </authorList>
    </citation>
    <scope>NUCLEOTIDE SEQUENCE [LARGE SCALE GENOMIC DNA]</scope>
    <source>
        <strain evidence="1">FIL2</strain>
    </source>
</reference>
<protein>
    <submittedName>
        <fullName evidence="1">Uncharacterized protein</fullName>
    </submittedName>
</protein>
<dbReference type="Gramene" id="PVH64022">
    <property type="protein sequence ID" value="PVH64022"/>
    <property type="gene ID" value="PAHAL_2G166300"/>
</dbReference>
<name>A0A2T8KPG6_9POAL</name>
<dbReference type="Proteomes" id="UP000243499">
    <property type="component" value="Chromosome 2"/>
</dbReference>
<evidence type="ECO:0000313" key="1">
    <source>
        <dbReference type="EMBL" id="PVH64022.1"/>
    </source>
</evidence>
<accession>A0A2T8KPG6</accession>
<organism evidence="1">
    <name type="scientific">Panicum hallii</name>
    <dbReference type="NCBI Taxonomy" id="206008"/>
    <lineage>
        <taxon>Eukaryota</taxon>
        <taxon>Viridiplantae</taxon>
        <taxon>Streptophyta</taxon>
        <taxon>Embryophyta</taxon>
        <taxon>Tracheophyta</taxon>
        <taxon>Spermatophyta</taxon>
        <taxon>Magnoliopsida</taxon>
        <taxon>Liliopsida</taxon>
        <taxon>Poales</taxon>
        <taxon>Poaceae</taxon>
        <taxon>PACMAD clade</taxon>
        <taxon>Panicoideae</taxon>
        <taxon>Panicodae</taxon>
        <taxon>Paniceae</taxon>
        <taxon>Panicinae</taxon>
        <taxon>Panicum</taxon>
        <taxon>Panicum sect. Panicum</taxon>
    </lineage>
</organism>